<dbReference type="Proteomes" id="UP001320603">
    <property type="component" value="Chromosome"/>
</dbReference>
<dbReference type="NCBIfam" id="TIGR04183">
    <property type="entry name" value="Por_Secre_tail"/>
    <property type="match status" value="1"/>
</dbReference>
<dbReference type="EMBL" id="CP146284">
    <property type="protein sequence ID" value="WWV65411.1"/>
    <property type="molecule type" value="Genomic_DNA"/>
</dbReference>
<sequence length="103" mass="11407">MKIIYGIILWATAILPSAYAEKAIPFVPAIHQTEPKSIEISAYDSCIRVKNAPTGSVLEIYSVVGIKVKEIKITSSDGEYPVNIPKGYYIIRIGETVRKVVIR</sequence>
<dbReference type="InterPro" id="IPR026444">
    <property type="entry name" value="Secre_tail"/>
</dbReference>
<organism evidence="1 2">
    <name type="scientific">Parabacteroides absconsus</name>
    <dbReference type="NCBI Taxonomy" id="2951805"/>
    <lineage>
        <taxon>Bacteria</taxon>
        <taxon>Pseudomonadati</taxon>
        <taxon>Bacteroidota</taxon>
        <taxon>Bacteroidia</taxon>
        <taxon>Bacteroidales</taxon>
        <taxon>Tannerellaceae</taxon>
        <taxon>Parabacteroides</taxon>
    </lineage>
</organism>
<evidence type="ECO:0000313" key="2">
    <source>
        <dbReference type="Proteomes" id="UP001320603"/>
    </source>
</evidence>
<keyword evidence="2" id="KW-1185">Reference proteome</keyword>
<protein>
    <submittedName>
        <fullName evidence="1">T9SS type A sorting domain-containing protein</fullName>
    </submittedName>
</protein>
<proteinExistence type="predicted"/>
<reference evidence="1 2" key="1">
    <citation type="submission" date="2024-02" db="EMBL/GenBank/DDBJ databases">
        <title>Whole genome sequencing of Parabacteroides sp. AD58.</title>
        <authorList>
            <person name="Chaplin A.V."/>
            <person name="Pikina A.P."/>
            <person name="Sokolova S.R."/>
            <person name="Korostin D.O."/>
            <person name="Efimov B.A."/>
        </authorList>
    </citation>
    <scope>NUCLEOTIDE SEQUENCE [LARGE SCALE GENOMIC DNA]</scope>
    <source>
        <strain evidence="1 2">AD58</strain>
    </source>
</reference>
<gene>
    <name evidence="1" type="ORF">NEE14_010350</name>
</gene>
<evidence type="ECO:0000313" key="1">
    <source>
        <dbReference type="EMBL" id="WWV65411.1"/>
    </source>
</evidence>
<accession>A0ABZ2IMN2</accession>
<dbReference type="RefSeq" id="WP_251967926.1">
    <property type="nucleotide sequence ID" value="NZ_CP146284.1"/>
</dbReference>
<name>A0ABZ2IMN2_9BACT</name>